<feature type="non-terminal residue" evidence="2">
    <location>
        <position position="135"/>
    </location>
</feature>
<sequence>WVKFGDDTEFFTCSRNRTGDCSPFRHTRRGFPLGADSYTVPDPKVMVKAALPGVTDLAYQINHAQAQMQLGGWVGVETDAITVMHMPVSMMQQALENMAQIRAIGDKVLDQERMSLIFTVLSIVFMVIPFVGQAL</sequence>
<keyword evidence="1" id="KW-0472">Membrane</keyword>
<feature type="transmembrane region" description="Helical" evidence="1">
    <location>
        <begin position="114"/>
        <end position="132"/>
    </location>
</feature>
<evidence type="ECO:0000313" key="2">
    <source>
        <dbReference type="EMBL" id="KAK0623774.1"/>
    </source>
</evidence>
<dbReference type="EMBL" id="JAULSU010000003">
    <property type="protein sequence ID" value="KAK0623774.1"/>
    <property type="molecule type" value="Genomic_DNA"/>
</dbReference>
<keyword evidence="1" id="KW-1133">Transmembrane helix</keyword>
<evidence type="ECO:0000313" key="3">
    <source>
        <dbReference type="Proteomes" id="UP001175000"/>
    </source>
</evidence>
<keyword evidence="3" id="KW-1185">Reference proteome</keyword>
<accession>A0AA39WY41</accession>
<keyword evidence="1" id="KW-0812">Transmembrane</keyword>
<organism evidence="2 3">
    <name type="scientific">Immersiella caudata</name>
    <dbReference type="NCBI Taxonomy" id="314043"/>
    <lineage>
        <taxon>Eukaryota</taxon>
        <taxon>Fungi</taxon>
        <taxon>Dikarya</taxon>
        <taxon>Ascomycota</taxon>
        <taxon>Pezizomycotina</taxon>
        <taxon>Sordariomycetes</taxon>
        <taxon>Sordariomycetidae</taxon>
        <taxon>Sordariales</taxon>
        <taxon>Lasiosphaeriaceae</taxon>
        <taxon>Immersiella</taxon>
    </lineage>
</organism>
<dbReference type="Proteomes" id="UP001175000">
    <property type="component" value="Unassembled WGS sequence"/>
</dbReference>
<protein>
    <submittedName>
        <fullName evidence="2">Uncharacterized protein</fullName>
    </submittedName>
</protein>
<name>A0AA39WY41_9PEZI</name>
<feature type="non-terminal residue" evidence="2">
    <location>
        <position position="1"/>
    </location>
</feature>
<comment type="caution">
    <text evidence="2">The sequence shown here is derived from an EMBL/GenBank/DDBJ whole genome shotgun (WGS) entry which is preliminary data.</text>
</comment>
<evidence type="ECO:0000256" key="1">
    <source>
        <dbReference type="SAM" id="Phobius"/>
    </source>
</evidence>
<proteinExistence type="predicted"/>
<reference evidence="2" key="1">
    <citation type="submission" date="2023-06" db="EMBL/GenBank/DDBJ databases">
        <title>Genome-scale phylogeny and comparative genomics of the fungal order Sordariales.</title>
        <authorList>
            <consortium name="Lawrence Berkeley National Laboratory"/>
            <person name="Hensen N."/>
            <person name="Bonometti L."/>
            <person name="Westerberg I."/>
            <person name="Brannstrom I.O."/>
            <person name="Guillou S."/>
            <person name="Cros-Aarteil S."/>
            <person name="Calhoun S."/>
            <person name="Haridas S."/>
            <person name="Kuo A."/>
            <person name="Mondo S."/>
            <person name="Pangilinan J."/>
            <person name="Riley R."/>
            <person name="Labutti K."/>
            <person name="Andreopoulos B."/>
            <person name="Lipzen A."/>
            <person name="Chen C."/>
            <person name="Yanf M."/>
            <person name="Daum C."/>
            <person name="Ng V."/>
            <person name="Clum A."/>
            <person name="Steindorff A."/>
            <person name="Ohm R."/>
            <person name="Martin F."/>
            <person name="Silar P."/>
            <person name="Natvig D."/>
            <person name="Lalanne C."/>
            <person name="Gautier V."/>
            <person name="Ament-Velasquez S.L."/>
            <person name="Kruys A."/>
            <person name="Hutchinson M.I."/>
            <person name="Powell A.J."/>
            <person name="Barry K."/>
            <person name="Miller A.N."/>
            <person name="Grigoriev I.V."/>
            <person name="Debuchy R."/>
            <person name="Gladieux P."/>
            <person name="Thoren M.H."/>
            <person name="Johannesson H."/>
        </authorList>
    </citation>
    <scope>NUCLEOTIDE SEQUENCE</scope>
    <source>
        <strain evidence="2">CBS 606.72</strain>
    </source>
</reference>
<gene>
    <name evidence="2" type="ORF">B0T14DRAFT_411880</name>
</gene>
<dbReference type="AlphaFoldDB" id="A0AA39WY41"/>